<evidence type="ECO:0000313" key="2">
    <source>
        <dbReference type="EMBL" id="GER90453.1"/>
    </source>
</evidence>
<name>A0A5J4KS13_9CHLR</name>
<evidence type="ECO:0000259" key="1">
    <source>
        <dbReference type="Pfam" id="PF04321"/>
    </source>
</evidence>
<evidence type="ECO:0000313" key="3">
    <source>
        <dbReference type="Proteomes" id="UP000326912"/>
    </source>
</evidence>
<dbReference type="RefSeq" id="WP_151758199.1">
    <property type="nucleotide sequence ID" value="NZ_BKZW01000002.1"/>
</dbReference>
<sequence length="272" mass="30538">MAHKILLVGSTGYLGQALMLQLQPAGQVIPTHRSRALFKGSWRYDFWTDILSDFIQQERVDTVVIAASMAGSAVEFTVFQQCVQQLMLAIKHCRVIYISSDGIFSGRKGNYTEEDIPDPITSYGRNLHYFEQIVQQRCANYCIIRPSYLYGYSQGKLDSRLSGARESLLAGKHLTYFSDMLKSPMEVNQVARAIVVLTLSNYIGIVHVAGPAVSIYDFYREAMKQLGISCQHLHAELMPADFPHPRDTSLNTSLLQTLTGIEPLSIRDALHM</sequence>
<dbReference type="SUPFAM" id="SSF51735">
    <property type="entry name" value="NAD(P)-binding Rossmann-fold domains"/>
    <property type="match status" value="1"/>
</dbReference>
<keyword evidence="3" id="KW-1185">Reference proteome</keyword>
<dbReference type="EMBL" id="BKZW01000002">
    <property type="protein sequence ID" value="GER90453.1"/>
    <property type="molecule type" value="Genomic_DNA"/>
</dbReference>
<reference evidence="2 3" key="1">
    <citation type="submission" date="2019-10" db="EMBL/GenBank/DDBJ databases">
        <title>Dictyobacter vulcani sp. nov., within the class Ktedonobacteria, isolated from soil of volcanic Mt. Zao.</title>
        <authorList>
            <person name="Zheng Y."/>
            <person name="Wang C.M."/>
            <person name="Sakai Y."/>
            <person name="Abe K."/>
            <person name="Yokota A."/>
            <person name="Yabe S."/>
        </authorList>
    </citation>
    <scope>NUCLEOTIDE SEQUENCE [LARGE SCALE GENOMIC DNA]</scope>
    <source>
        <strain evidence="2 3">W12</strain>
    </source>
</reference>
<dbReference type="Gene3D" id="3.40.50.720">
    <property type="entry name" value="NAD(P)-binding Rossmann-like Domain"/>
    <property type="match status" value="1"/>
</dbReference>
<dbReference type="PANTHER" id="PTHR43242">
    <property type="entry name" value="NAD(P)-BINDING ROSSMANN-FOLD SUPERFAMILY PROTEIN"/>
    <property type="match status" value="1"/>
</dbReference>
<proteinExistence type="predicted"/>
<dbReference type="Proteomes" id="UP000326912">
    <property type="component" value="Unassembled WGS sequence"/>
</dbReference>
<feature type="domain" description="RmlD-like substrate binding" evidence="1">
    <location>
        <begin position="4"/>
        <end position="270"/>
    </location>
</feature>
<dbReference type="InterPro" id="IPR036291">
    <property type="entry name" value="NAD(P)-bd_dom_sf"/>
</dbReference>
<organism evidence="2 3">
    <name type="scientific">Dictyobacter vulcani</name>
    <dbReference type="NCBI Taxonomy" id="2607529"/>
    <lineage>
        <taxon>Bacteria</taxon>
        <taxon>Bacillati</taxon>
        <taxon>Chloroflexota</taxon>
        <taxon>Ktedonobacteria</taxon>
        <taxon>Ktedonobacterales</taxon>
        <taxon>Dictyobacteraceae</taxon>
        <taxon>Dictyobacter</taxon>
    </lineage>
</organism>
<gene>
    <name evidence="2" type="ORF">KDW_46150</name>
</gene>
<dbReference type="Pfam" id="PF04321">
    <property type="entry name" value="RmlD_sub_bind"/>
    <property type="match status" value="1"/>
</dbReference>
<dbReference type="InterPro" id="IPR029903">
    <property type="entry name" value="RmlD-like-bd"/>
</dbReference>
<comment type="caution">
    <text evidence="2">The sequence shown here is derived from an EMBL/GenBank/DDBJ whole genome shotgun (WGS) entry which is preliminary data.</text>
</comment>
<protein>
    <submittedName>
        <fullName evidence="2">NAD(P)-dependent oxidoreductase</fullName>
    </submittedName>
</protein>
<accession>A0A5J4KS13</accession>
<dbReference type="AlphaFoldDB" id="A0A5J4KS13"/>
<dbReference type="PANTHER" id="PTHR43242:SF1">
    <property type="entry name" value="NAD(P)-BINDING ROSSMANN-FOLD SUPERFAMILY PROTEIN"/>
    <property type="match status" value="1"/>
</dbReference>